<dbReference type="SUPFAM" id="SSF75304">
    <property type="entry name" value="Amidase signature (AS) enzymes"/>
    <property type="match status" value="1"/>
</dbReference>
<evidence type="ECO:0000259" key="2">
    <source>
        <dbReference type="Pfam" id="PF01425"/>
    </source>
</evidence>
<dbReference type="InterPro" id="IPR036928">
    <property type="entry name" value="AS_sf"/>
</dbReference>
<dbReference type="EMBL" id="SBIP01000001">
    <property type="protein sequence ID" value="RWX81665.1"/>
    <property type="molecule type" value="Genomic_DNA"/>
</dbReference>
<dbReference type="GO" id="GO:0003824">
    <property type="term" value="F:catalytic activity"/>
    <property type="evidence" value="ECO:0007669"/>
    <property type="project" value="InterPro"/>
</dbReference>
<dbReference type="InterPro" id="IPR000120">
    <property type="entry name" value="Amidase"/>
</dbReference>
<organism evidence="3 4">
    <name type="scientific">Neorhizobium lilium</name>
    <dbReference type="NCBI Taxonomy" id="2503024"/>
    <lineage>
        <taxon>Bacteria</taxon>
        <taxon>Pseudomonadati</taxon>
        <taxon>Pseudomonadota</taxon>
        <taxon>Alphaproteobacteria</taxon>
        <taxon>Hyphomicrobiales</taxon>
        <taxon>Rhizobiaceae</taxon>
        <taxon>Rhizobium/Agrobacterium group</taxon>
        <taxon>Neorhizobium</taxon>
    </lineage>
</organism>
<feature type="domain" description="Amidase" evidence="2">
    <location>
        <begin position="42"/>
        <end position="238"/>
    </location>
</feature>
<dbReference type="PANTHER" id="PTHR11895">
    <property type="entry name" value="TRANSAMIDASE"/>
    <property type="match status" value="1"/>
</dbReference>
<keyword evidence="4" id="KW-1185">Reference proteome</keyword>
<comment type="similarity">
    <text evidence="1">Belongs to the amidase family.</text>
</comment>
<dbReference type="PANTHER" id="PTHR11895:SF151">
    <property type="entry name" value="GLUTAMYL-TRNA(GLN) AMIDOTRANSFERASE SUBUNIT A"/>
    <property type="match status" value="1"/>
</dbReference>
<dbReference type="Gene3D" id="3.90.1300.10">
    <property type="entry name" value="Amidase signature (AS) domain"/>
    <property type="match status" value="1"/>
</dbReference>
<reference evidence="3 4" key="1">
    <citation type="submission" date="2019-01" db="EMBL/GenBank/DDBJ databases">
        <title>The draft genome of Rhizobium sp. 24NR.</title>
        <authorList>
            <person name="Liu L."/>
            <person name="Liang L."/>
            <person name="Shi S."/>
            <person name="Xu L."/>
            <person name="Wang X."/>
            <person name="Li L."/>
            <person name="Zhang X."/>
        </authorList>
    </citation>
    <scope>NUCLEOTIDE SEQUENCE [LARGE SCALE GENOMIC DNA]</scope>
    <source>
        <strain evidence="3 4">24NR</strain>
    </source>
</reference>
<dbReference type="Pfam" id="PF01425">
    <property type="entry name" value="Amidase"/>
    <property type="match status" value="2"/>
</dbReference>
<dbReference type="InterPro" id="IPR023631">
    <property type="entry name" value="Amidase_dom"/>
</dbReference>
<sequence length="446" mass="46517">MNPEGDIMTMNSSKPSPADITSMSARAIAKAVAASTLTAEAVTEVWLDRIAAVEPSLHAFIHHAPEKARAFAAVAPKGPLAGVPFGIKDVIETRDMPTEYGSAAYPGWQPCRDAPVVHLARQAGAVFMGKTVSTEFATASPGATVNPFDPKRTPGGSSSGTAAALGAGLILLGLGTQTSGSTIRPAAYCGVAAIKPSPKLIETFGVKPLSQTLDVVGPMARDIRDLALLVSVCMRRPELAPDVLAPEGDLPLQPMGLFLPVHDPVADFAPLEKAASVLGSVTAQPVPEWFEAIGPAQDDVFGWEASIALATDRDLHWDKLRPLTHEFMERQAKSTFAGWQTGLATRDAALRNLAALFGGADFLITPAAPGEAPLGLERTGPATYNIRWTLLGCPSVTIPAGFGPAGMPIGLQLVARPGEDAALLRQAAAVEDRLRAAGIEARPSEA</sequence>
<protein>
    <submittedName>
        <fullName evidence="3">Amidase</fullName>
    </submittedName>
</protein>
<comment type="caution">
    <text evidence="3">The sequence shown here is derived from an EMBL/GenBank/DDBJ whole genome shotgun (WGS) entry which is preliminary data.</text>
</comment>
<evidence type="ECO:0000313" key="4">
    <source>
        <dbReference type="Proteomes" id="UP000287687"/>
    </source>
</evidence>
<name>A0A3S3U4D6_9HYPH</name>
<proteinExistence type="inferred from homology"/>
<evidence type="ECO:0000313" key="3">
    <source>
        <dbReference type="EMBL" id="RWX81665.1"/>
    </source>
</evidence>
<dbReference type="Proteomes" id="UP000287687">
    <property type="component" value="Unassembled WGS sequence"/>
</dbReference>
<feature type="domain" description="Amidase" evidence="2">
    <location>
        <begin position="329"/>
        <end position="424"/>
    </location>
</feature>
<dbReference type="AlphaFoldDB" id="A0A3S3U4D6"/>
<dbReference type="OrthoDB" id="9814821at2"/>
<gene>
    <name evidence="3" type="ORF">EPK99_05245</name>
</gene>
<evidence type="ECO:0000256" key="1">
    <source>
        <dbReference type="ARBA" id="ARBA00009199"/>
    </source>
</evidence>
<accession>A0A3S3U4D6</accession>